<name>A0A0W8EAN1_9ZZZZ</name>
<sequence length="126" mass="14238">MKSGFEQPAFNPPDPIEKPEFPNVPEKPTVPEITLPTANPTHEPKPYTLFPIRKACRPAITKGEVEEMILASVPPDVHVHNLRISLFYANWLGIWTWFVQYDLNICPEIGYTVSSYIDAMTGEVVT</sequence>
<protein>
    <submittedName>
        <fullName evidence="2">Uncharacterized protein</fullName>
    </submittedName>
</protein>
<organism evidence="2">
    <name type="scientific">hydrocarbon metagenome</name>
    <dbReference type="NCBI Taxonomy" id="938273"/>
    <lineage>
        <taxon>unclassified sequences</taxon>
        <taxon>metagenomes</taxon>
        <taxon>ecological metagenomes</taxon>
    </lineage>
</organism>
<evidence type="ECO:0000256" key="1">
    <source>
        <dbReference type="SAM" id="MobiDB-lite"/>
    </source>
</evidence>
<reference evidence="2" key="1">
    <citation type="journal article" date="2015" name="Proc. Natl. Acad. Sci. U.S.A.">
        <title>Networks of energetic and metabolic interactions define dynamics in microbial communities.</title>
        <authorList>
            <person name="Embree M."/>
            <person name="Liu J.K."/>
            <person name="Al-Bassam M.M."/>
            <person name="Zengler K."/>
        </authorList>
    </citation>
    <scope>NUCLEOTIDE SEQUENCE</scope>
</reference>
<dbReference type="EMBL" id="LNQE01001782">
    <property type="protein sequence ID" value="KUG05680.1"/>
    <property type="molecule type" value="Genomic_DNA"/>
</dbReference>
<proteinExistence type="predicted"/>
<accession>A0A0W8EAN1</accession>
<comment type="caution">
    <text evidence="2">The sequence shown here is derived from an EMBL/GenBank/DDBJ whole genome shotgun (WGS) entry which is preliminary data.</text>
</comment>
<feature type="region of interest" description="Disordered" evidence="1">
    <location>
        <begin position="1"/>
        <end position="46"/>
    </location>
</feature>
<gene>
    <name evidence="2" type="ORF">ASZ90_016890</name>
</gene>
<dbReference type="AlphaFoldDB" id="A0A0W8EAN1"/>
<evidence type="ECO:0000313" key="2">
    <source>
        <dbReference type="EMBL" id="KUG05680.1"/>
    </source>
</evidence>